<evidence type="ECO:0000313" key="2">
    <source>
        <dbReference type="Proteomes" id="UP000226031"/>
    </source>
</evidence>
<dbReference type="AlphaFoldDB" id="A0A2B7ZMM2"/>
<proteinExistence type="predicted"/>
<dbReference type="VEuPathDB" id="FungiDB:EMCG_09271"/>
<dbReference type="Proteomes" id="UP000226031">
    <property type="component" value="Unassembled WGS sequence"/>
</dbReference>
<comment type="caution">
    <text evidence="1">The sequence shown here is derived from an EMBL/GenBank/DDBJ whole genome shotgun (WGS) entry which is preliminary data.</text>
</comment>
<accession>A0A2B7ZMM2</accession>
<reference evidence="1 2" key="1">
    <citation type="submission" date="2017-10" db="EMBL/GenBank/DDBJ databases">
        <title>Comparative genomics in systemic dimorphic fungi from Ajellomycetaceae.</title>
        <authorList>
            <person name="Munoz J.F."/>
            <person name="Mcewen J.G."/>
            <person name="Clay O.K."/>
            <person name="Cuomo C.A."/>
        </authorList>
    </citation>
    <scope>NUCLEOTIDE SEQUENCE [LARGE SCALE GENOMIC DNA]</scope>
    <source>
        <strain evidence="1 2">UAMH4076</strain>
    </source>
</reference>
<keyword evidence="2" id="KW-1185">Reference proteome</keyword>
<gene>
    <name evidence="1" type="ORF">GX50_02781</name>
</gene>
<name>A0A2B7ZMM2_9EURO</name>
<organism evidence="1 2">
    <name type="scientific">[Emmonsia] crescens</name>
    <dbReference type="NCBI Taxonomy" id="73230"/>
    <lineage>
        <taxon>Eukaryota</taxon>
        <taxon>Fungi</taxon>
        <taxon>Dikarya</taxon>
        <taxon>Ascomycota</taxon>
        <taxon>Pezizomycotina</taxon>
        <taxon>Eurotiomycetes</taxon>
        <taxon>Eurotiomycetidae</taxon>
        <taxon>Onygenales</taxon>
        <taxon>Ajellomycetaceae</taxon>
        <taxon>Emergomyces</taxon>
    </lineage>
</organism>
<sequence length="125" mass="13547">MPSPCQDSCQYCTGGIELREGHAEKDEGLREGSRVRNLACQALVKKQHIPGNQPCSDFLAIAFSDGHANNTIADFELGSIRGSYYLDPAGNIPATICNLGRGWAFTDDSRDVDLVLQKGADGRYV</sequence>
<dbReference type="EMBL" id="PDND01000041">
    <property type="protein sequence ID" value="PGH34413.1"/>
    <property type="molecule type" value="Genomic_DNA"/>
</dbReference>
<protein>
    <submittedName>
        <fullName evidence="1">Uncharacterized protein</fullName>
    </submittedName>
</protein>
<evidence type="ECO:0000313" key="1">
    <source>
        <dbReference type="EMBL" id="PGH34413.1"/>
    </source>
</evidence>